<accession>A0A836C2S8</accession>
<dbReference type="Proteomes" id="UP000612055">
    <property type="component" value="Unassembled WGS sequence"/>
</dbReference>
<name>A0A836C2S8_9CHLO</name>
<evidence type="ECO:0000256" key="4">
    <source>
        <dbReference type="PROSITE-ProRule" id="PRU00134"/>
    </source>
</evidence>
<feature type="coiled-coil region" evidence="5">
    <location>
        <begin position="528"/>
        <end position="555"/>
    </location>
</feature>
<evidence type="ECO:0000256" key="1">
    <source>
        <dbReference type="ARBA" id="ARBA00022723"/>
    </source>
</evidence>
<keyword evidence="2 4" id="KW-0863">Zinc-finger</keyword>
<keyword evidence="5" id="KW-0175">Coiled coil</keyword>
<gene>
    <name evidence="7" type="ORF">HYH03_003843</name>
</gene>
<dbReference type="Pfam" id="PF01753">
    <property type="entry name" value="zf-MYND"/>
    <property type="match status" value="1"/>
</dbReference>
<dbReference type="Gene3D" id="6.10.140.2220">
    <property type="match status" value="1"/>
</dbReference>
<keyword evidence="3" id="KW-0862">Zinc</keyword>
<dbReference type="EMBL" id="JAEHOE010000011">
    <property type="protein sequence ID" value="KAG2498085.1"/>
    <property type="molecule type" value="Genomic_DNA"/>
</dbReference>
<comment type="caution">
    <text evidence="7">The sequence shown here is derived from an EMBL/GenBank/DDBJ whole genome shotgun (WGS) entry which is preliminary data.</text>
</comment>
<reference evidence="7" key="1">
    <citation type="journal article" date="2020" name="bioRxiv">
        <title>Comparative genomics of Chlamydomonas.</title>
        <authorList>
            <person name="Craig R.J."/>
            <person name="Hasan A.R."/>
            <person name="Ness R.W."/>
            <person name="Keightley P.D."/>
        </authorList>
    </citation>
    <scope>NUCLEOTIDE SEQUENCE</scope>
    <source>
        <strain evidence="7">CCAP 11/70</strain>
    </source>
</reference>
<dbReference type="SUPFAM" id="SSF144232">
    <property type="entry name" value="HIT/MYND zinc finger-like"/>
    <property type="match status" value="1"/>
</dbReference>
<dbReference type="InterPro" id="IPR002893">
    <property type="entry name" value="Znf_MYND"/>
</dbReference>
<organism evidence="7 8">
    <name type="scientific">Edaphochlamys debaryana</name>
    <dbReference type="NCBI Taxonomy" id="47281"/>
    <lineage>
        <taxon>Eukaryota</taxon>
        <taxon>Viridiplantae</taxon>
        <taxon>Chlorophyta</taxon>
        <taxon>core chlorophytes</taxon>
        <taxon>Chlorophyceae</taxon>
        <taxon>CS clade</taxon>
        <taxon>Chlamydomonadales</taxon>
        <taxon>Chlamydomonadales incertae sedis</taxon>
        <taxon>Edaphochlamys</taxon>
    </lineage>
</organism>
<feature type="domain" description="MYND-type" evidence="6">
    <location>
        <begin position="875"/>
        <end position="917"/>
    </location>
</feature>
<evidence type="ECO:0000256" key="5">
    <source>
        <dbReference type="SAM" id="Coils"/>
    </source>
</evidence>
<evidence type="ECO:0000256" key="3">
    <source>
        <dbReference type="ARBA" id="ARBA00022833"/>
    </source>
</evidence>
<dbReference type="PROSITE" id="PS50865">
    <property type="entry name" value="ZF_MYND_2"/>
    <property type="match status" value="1"/>
</dbReference>
<evidence type="ECO:0000256" key="2">
    <source>
        <dbReference type="ARBA" id="ARBA00022771"/>
    </source>
</evidence>
<proteinExistence type="predicted"/>
<dbReference type="GO" id="GO:0008270">
    <property type="term" value="F:zinc ion binding"/>
    <property type="evidence" value="ECO:0007669"/>
    <property type="project" value="UniProtKB-KW"/>
</dbReference>
<dbReference type="OrthoDB" id="432970at2759"/>
<evidence type="ECO:0000313" key="8">
    <source>
        <dbReference type="Proteomes" id="UP000612055"/>
    </source>
</evidence>
<sequence length="940" mass="95619">MEACAAADTWTWLKSSLGTVNTAASILLTSTTASAAARRSAGARLGEMAMPVATVLGRAGMPAHMYQAHAAVRSAEGQALVMEATAALWQPDLLRPAASALRSYLELARVVERVGDAGPSALNHLPHSCAVLASTISSHLNSGLVLLDRMFRNSPSSMSGPSTGTGASPPTAEPLAAATKLLGALAESELLPALAGAALRYPGPDPDRVSSGDEAAVERAVNMCATADNLLSALVSAHQVSRRAVTGGGEAAAQAARLAAQLSHPDVVALQEALVGRLLLHGGVELGQGPTVPPGPGPAVGGQGGTWWLTAMEAKLGRTITADGTALSAPGDQEALEVVHSQTLALLLYLRQKLAAREPRALEALCRLGRGRGLGGAYVRPASQVYASNLNALMERTKRAESAAWALAVYTQAVEQQLTGAVTAEPHTGCSAESAPQLHGLAGACNALCRMACKSGCTPDQLGASSLGELEAQLTRADLPGSLDHALRLSFAAADRAALNPGHAQLQRLASERDLPDGGVLVTFAKRAAMLASRLQELEGTAETLSAECRLLAQVTHQILPALGRCRPFMYRLGAEGGIEVRALLARANSHLNTQLLARAALRRVGAQSSGVLYQAAVIAVEFSCLEGRWSSGQALSTGQLLACQPHRLLAAACKLLCADIAAPSVEAPAPGTLELRAQLAGMVEHALVALAASPDMSNSVQAWLAPPAEAGAGSSGGTSGGGGGGMEQAAAAAAAERGCLEPLLRLGVLPRAADLSLEFGSSTGPLLRSASRDTAAGFQACARSLAGSLFGAGSYVVRMGRGNAVTAEAVISPGMDLEGLLAEDEASGRWSQQGGGTPGTDVAALVAAPLPPPVPVPLAAAALPGFKVCANPRCLSYGGRSEADVAELLCGGCKCVRYCGPVCQKAHWKAGHRQDCRAASSAARAAAQQAAPSAGVLPA</sequence>
<dbReference type="AlphaFoldDB" id="A0A836C2S8"/>
<protein>
    <recommendedName>
        <fullName evidence="6">MYND-type domain-containing protein</fullName>
    </recommendedName>
</protein>
<evidence type="ECO:0000259" key="6">
    <source>
        <dbReference type="PROSITE" id="PS50865"/>
    </source>
</evidence>
<keyword evidence="8" id="KW-1185">Reference proteome</keyword>
<keyword evidence="1" id="KW-0479">Metal-binding</keyword>
<evidence type="ECO:0000313" key="7">
    <source>
        <dbReference type="EMBL" id="KAG2498085.1"/>
    </source>
</evidence>